<dbReference type="RefSeq" id="WP_019886684.1">
    <property type="nucleotide sequence ID" value="NZ_BMQQ01000006.1"/>
</dbReference>
<dbReference type="AlphaFoldDB" id="A0A918LNG7"/>
<reference evidence="2" key="1">
    <citation type="journal article" date="2014" name="Int. J. Syst. Evol. Microbiol.">
        <title>Complete genome sequence of Corynebacterium casei LMG S-19264T (=DSM 44701T), isolated from a smear-ripened cheese.</title>
        <authorList>
            <consortium name="US DOE Joint Genome Institute (JGI-PGF)"/>
            <person name="Walter F."/>
            <person name="Albersmeier A."/>
            <person name="Kalinowski J."/>
            <person name="Ruckert C."/>
        </authorList>
    </citation>
    <scope>NUCLEOTIDE SEQUENCE</scope>
    <source>
        <strain evidence="2">JCM 3172</strain>
    </source>
</reference>
<evidence type="ECO:0000313" key="3">
    <source>
        <dbReference type="Proteomes" id="UP000619486"/>
    </source>
</evidence>
<keyword evidence="3" id="KW-1185">Reference proteome</keyword>
<protein>
    <recommendedName>
        <fullName evidence="4">Secreted protein</fullName>
    </recommendedName>
</protein>
<evidence type="ECO:0008006" key="4">
    <source>
        <dbReference type="Google" id="ProtNLM"/>
    </source>
</evidence>
<dbReference type="PROSITE" id="PS51257">
    <property type="entry name" value="PROKAR_LIPOPROTEIN"/>
    <property type="match status" value="1"/>
</dbReference>
<dbReference type="Proteomes" id="UP000619486">
    <property type="component" value="Unassembled WGS sequence"/>
</dbReference>
<feature type="chain" id="PRO_5037526738" description="Secreted protein" evidence="1">
    <location>
        <begin position="27"/>
        <end position="128"/>
    </location>
</feature>
<reference evidence="2" key="2">
    <citation type="submission" date="2020-09" db="EMBL/GenBank/DDBJ databases">
        <authorList>
            <person name="Sun Q."/>
            <person name="Ohkuma M."/>
        </authorList>
    </citation>
    <scope>NUCLEOTIDE SEQUENCE</scope>
    <source>
        <strain evidence="2">JCM 3172</strain>
    </source>
</reference>
<organism evidence="2 3">
    <name type="scientific">Streptomyces purpureus</name>
    <dbReference type="NCBI Taxonomy" id="1951"/>
    <lineage>
        <taxon>Bacteria</taxon>
        <taxon>Bacillati</taxon>
        <taxon>Actinomycetota</taxon>
        <taxon>Actinomycetes</taxon>
        <taxon>Kitasatosporales</taxon>
        <taxon>Streptomycetaceae</taxon>
        <taxon>Streptomyces</taxon>
    </lineage>
</organism>
<keyword evidence="1" id="KW-0732">Signal</keyword>
<sequence length="128" mass="13147">MRRRTRTAALTLVAALTLTGAVGCGALDKAMDCVQTADAIATSVDKLQQAASSAADDPTKLNEALDEISTELGNLQDKTDNADLSKAVDDLTKGVENVRTSVKNGDTTPDITPVTAAATEIGKVCTPG</sequence>
<feature type="signal peptide" evidence="1">
    <location>
        <begin position="1"/>
        <end position="26"/>
    </location>
</feature>
<proteinExistence type="predicted"/>
<accession>A0A918LNG7</accession>
<comment type="caution">
    <text evidence="2">The sequence shown here is derived from an EMBL/GenBank/DDBJ whole genome shotgun (WGS) entry which is preliminary data.</text>
</comment>
<gene>
    <name evidence="2" type="ORF">GCM10014713_21360</name>
</gene>
<name>A0A918LNG7_9ACTN</name>
<evidence type="ECO:0000313" key="2">
    <source>
        <dbReference type="EMBL" id="GGT27718.1"/>
    </source>
</evidence>
<dbReference type="EMBL" id="BMQQ01000006">
    <property type="protein sequence ID" value="GGT27718.1"/>
    <property type="molecule type" value="Genomic_DNA"/>
</dbReference>
<evidence type="ECO:0000256" key="1">
    <source>
        <dbReference type="SAM" id="SignalP"/>
    </source>
</evidence>